<dbReference type="InterPro" id="IPR021441">
    <property type="entry name" value="DUF3090"/>
</dbReference>
<sequence>MSDAPAHVHEFDWPDRVVIGTIGRPGARTFYLQVRAGSRLMSVALEKEQSAIMAEKIDEILDELMALDGNPHSVPDSTPVELVDNDPLEPVQERFRVGAIGLGWDPSTAQVVVEVHPLVEDEFDQLLQQESEAVLVRMPVGAARAFTRRTREVVDAGRPMCSDCGHPMDPDGHVCGLPEA</sequence>
<dbReference type="Proteomes" id="UP000560081">
    <property type="component" value="Unassembled WGS sequence"/>
</dbReference>
<name>A0A4Y8WWZ0_9MICC</name>
<reference evidence="1 2" key="1">
    <citation type="submission" date="2020-08" db="EMBL/GenBank/DDBJ databases">
        <title>Sequencing the genomes of 1000 actinobacteria strains.</title>
        <authorList>
            <person name="Klenk H.-P."/>
        </authorList>
    </citation>
    <scope>NUCLEOTIDE SEQUENCE [LARGE SCALE GENOMIC DNA]</scope>
    <source>
        <strain evidence="1 2">DSM 19079</strain>
    </source>
</reference>
<keyword evidence="2" id="KW-1185">Reference proteome</keyword>
<dbReference type="RefSeq" id="WP_135030637.1">
    <property type="nucleotide sequence ID" value="NZ_BMLA01000005.1"/>
</dbReference>
<proteinExistence type="predicted"/>
<comment type="caution">
    <text evidence="1">The sequence shown here is derived from an EMBL/GenBank/DDBJ whole genome shotgun (WGS) entry which is preliminary data.</text>
</comment>
<dbReference type="OrthoDB" id="156387at2"/>
<dbReference type="Pfam" id="PF11290">
    <property type="entry name" value="DUF3090"/>
    <property type="match status" value="1"/>
</dbReference>
<evidence type="ECO:0000313" key="2">
    <source>
        <dbReference type="Proteomes" id="UP000560081"/>
    </source>
</evidence>
<gene>
    <name evidence="1" type="ORF">BJ976_000612</name>
</gene>
<dbReference type="AlphaFoldDB" id="A0A4Y8WWZ0"/>
<protein>
    <submittedName>
        <fullName evidence="1">Putative repeat protein (TIGR03847 family)</fullName>
    </submittedName>
</protein>
<evidence type="ECO:0000313" key="1">
    <source>
        <dbReference type="EMBL" id="MBB4882261.1"/>
    </source>
</evidence>
<dbReference type="EMBL" id="JACHMC010000001">
    <property type="protein sequence ID" value="MBB4882261.1"/>
    <property type="molecule type" value="Genomic_DNA"/>
</dbReference>
<dbReference type="NCBIfam" id="TIGR03847">
    <property type="entry name" value="conserved hypothetical protein"/>
    <property type="match status" value="1"/>
</dbReference>
<organism evidence="1 2">
    <name type="scientific">Micrococcus flavus</name>
    <dbReference type="NCBI Taxonomy" id="384602"/>
    <lineage>
        <taxon>Bacteria</taxon>
        <taxon>Bacillati</taxon>
        <taxon>Actinomycetota</taxon>
        <taxon>Actinomycetes</taxon>
        <taxon>Micrococcales</taxon>
        <taxon>Micrococcaceae</taxon>
        <taxon>Micrococcus</taxon>
    </lineage>
</organism>
<accession>A0A4Y8WWZ0</accession>